<protein>
    <submittedName>
        <fullName evidence="1">Uncharacterized protein</fullName>
    </submittedName>
</protein>
<comment type="caution">
    <text evidence="1">The sequence shown here is derived from an EMBL/GenBank/DDBJ whole genome shotgun (WGS) entry which is preliminary data.</text>
</comment>
<name>A0ABQ9ZGV0_9CRUS</name>
<sequence>MRSTYRIEMAGCRQYWRRSGNEPQLQTDWDTNLFLLSFDLLLQSHWHGIAQAAHLSSLACQGWWTSILALPK</sequence>
<dbReference type="Proteomes" id="UP001234178">
    <property type="component" value="Unassembled WGS sequence"/>
</dbReference>
<organism evidence="1 2">
    <name type="scientific">Daphnia magna</name>
    <dbReference type="NCBI Taxonomy" id="35525"/>
    <lineage>
        <taxon>Eukaryota</taxon>
        <taxon>Metazoa</taxon>
        <taxon>Ecdysozoa</taxon>
        <taxon>Arthropoda</taxon>
        <taxon>Crustacea</taxon>
        <taxon>Branchiopoda</taxon>
        <taxon>Diplostraca</taxon>
        <taxon>Cladocera</taxon>
        <taxon>Anomopoda</taxon>
        <taxon>Daphniidae</taxon>
        <taxon>Daphnia</taxon>
    </lineage>
</organism>
<keyword evidence="2" id="KW-1185">Reference proteome</keyword>
<dbReference type="EMBL" id="JAOYFB010000003">
    <property type="protein sequence ID" value="KAK4012151.1"/>
    <property type="molecule type" value="Genomic_DNA"/>
</dbReference>
<reference evidence="1 2" key="1">
    <citation type="journal article" date="2023" name="Nucleic Acids Res.">
        <title>The hologenome of Daphnia magna reveals possible DNA methylation and microbiome-mediated evolution of the host genome.</title>
        <authorList>
            <person name="Chaturvedi A."/>
            <person name="Li X."/>
            <person name="Dhandapani V."/>
            <person name="Marshall H."/>
            <person name="Kissane S."/>
            <person name="Cuenca-Cambronero M."/>
            <person name="Asole G."/>
            <person name="Calvet F."/>
            <person name="Ruiz-Romero M."/>
            <person name="Marangio P."/>
            <person name="Guigo R."/>
            <person name="Rago D."/>
            <person name="Mirbahai L."/>
            <person name="Eastwood N."/>
            <person name="Colbourne J.K."/>
            <person name="Zhou J."/>
            <person name="Mallon E."/>
            <person name="Orsini L."/>
        </authorList>
    </citation>
    <scope>NUCLEOTIDE SEQUENCE [LARGE SCALE GENOMIC DNA]</scope>
    <source>
        <strain evidence="1">LRV0_1</strain>
    </source>
</reference>
<proteinExistence type="predicted"/>
<accession>A0ABQ9ZGV0</accession>
<gene>
    <name evidence="1" type="ORF">OUZ56_021250</name>
</gene>
<evidence type="ECO:0000313" key="2">
    <source>
        <dbReference type="Proteomes" id="UP001234178"/>
    </source>
</evidence>
<evidence type="ECO:0000313" key="1">
    <source>
        <dbReference type="EMBL" id="KAK4012151.1"/>
    </source>
</evidence>